<name>A0A2T7P5J3_POMCA</name>
<proteinExistence type="predicted"/>
<feature type="compositionally biased region" description="Polar residues" evidence="1">
    <location>
        <begin position="303"/>
        <end position="313"/>
    </location>
</feature>
<feature type="region of interest" description="Disordered" evidence="1">
    <location>
        <begin position="303"/>
        <end position="328"/>
    </location>
</feature>
<feature type="region of interest" description="Disordered" evidence="1">
    <location>
        <begin position="79"/>
        <end position="126"/>
    </location>
</feature>
<feature type="compositionally biased region" description="Basic and acidic residues" evidence="1">
    <location>
        <begin position="110"/>
        <end position="124"/>
    </location>
</feature>
<feature type="region of interest" description="Disordered" evidence="1">
    <location>
        <begin position="1"/>
        <end position="57"/>
    </location>
</feature>
<gene>
    <name evidence="2" type="ORF">C0Q70_11283</name>
</gene>
<dbReference type="AlphaFoldDB" id="A0A2T7P5J3"/>
<protein>
    <submittedName>
        <fullName evidence="2">Uncharacterized protein</fullName>
    </submittedName>
</protein>
<organism evidence="2 3">
    <name type="scientific">Pomacea canaliculata</name>
    <name type="common">Golden apple snail</name>
    <dbReference type="NCBI Taxonomy" id="400727"/>
    <lineage>
        <taxon>Eukaryota</taxon>
        <taxon>Metazoa</taxon>
        <taxon>Spiralia</taxon>
        <taxon>Lophotrochozoa</taxon>
        <taxon>Mollusca</taxon>
        <taxon>Gastropoda</taxon>
        <taxon>Caenogastropoda</taxon>
        <taxon>Architaenioglossa</taxon>
        <taxon>Ampullarioidea</taxon>
        <taxon>Ampullariidae</taxon>
        <taxon>Pomacea</taxon>
    </lineage>
</organism>
<reference evidence="2 3" key="1">
    <citation type="submission" date="2018-04" db="EMBL/GenBank/DDBJ databases">
        <title>The genome of golden apple snail Pomacea canaliculata provides insight into stress tolerance and invasive adaptation.</title>
        <authorList>
            <person name="Liu C."/>
            <person name="Liu B."/>
            <person name="Ren Y."/>
            <person name="Zhang Y."/>
            <person name="Wang H."/>
            <person name="Li S."/>
            <person name="Jiang F."/>
            <person name="Yin L."/>
            <person name="Zhang G."/>
            <person name="Qian W."/>
            <person name="Fan W."/>
        </authorList>
    </citation>
    <scope>NUCLEOTIDE SEQUENCE [LARGE SCALE GENOMIC DNA]</scope>
    <source>
        <strain evidence="2">SZHN2017</strain>
        <tissue evidence="2">Muscle</tissue>
    </source>
</reference>
<dbReference type="Proteomes" id="UP000245119">
    <property type="component" value="Linkage Group LG6"/>
</dbReference>
<evidence type="ECO:0000256" key="1">
    <source>
        <dbReference type="SAM" id="MobiDB-lite"/>
    </source>
</evidence>
<accession>A0A2T7P5J3</accession>
<feature type="compositionally biased region" description="Polar residues" evidence="1">
    <location>
        <begin position="41"/>
        <end position="57"/>
    </location>
</feature>
<keyword evidence="3" id="KW-1185">Reference proteome</keyword>
<feature type="compositionally biased region" description="Polar residues" evidence="1">
    <location>
        <begin position="82"/>
        <end position="91"/>
    </location>
</feature>
<evidence type="ECO:0000313" key="2">
    <source>
        <dbReference type="EMBL" id="PVD28689.1"/>
    </source>
</evidence>
<evidence type="ECO:0000313" key="3">
    <source>
        <dbReference type="Proteomes" id="UP000245119"/>
    </source>
</evidence>
<feature type="compositionally biased region" description="Polar residues" evidence="1">
    <location>
        <begin position="1"/>
        <end position="25"/>
    </location>
</feature>
<dbReference type="EMBL" id="PZQS01000006">
    <property type="protein sequence ID" value="PVD28689.1"/>
    <property type="molecule type" value="Genomic_DNA"/>
</dbReference>
<comment type="caution">
    <text evidence="2">The sequence shown here is derived from an EMBL/GenBank/DDBJ whole genome shotgun (WGS) entry which is preliminary data.</text>
</comment>
<sequence length="434" mass="46982">MPQGQKAKQTSAHGVTGVKGSSQHAGKSKVIFEEEKRSMAGASSSNDTSVRSANSTETAPCILQTAEVKTAAIKVGIGIDTATVTPGGSATTRKRGRPRKNLAGQSPEVGGKDETASKQPKLMDKSCNSKNTCAITVIQHEGPLEKGTELKQLNLEVSEKQDDRLQKALVSDGLVPQNSAVFRNQNIPAVKSHSPDQAEPVHTEVNMCKDAFTPRRSGRGVVPNRRFQDMEVDFGRRKIKEDMPDDKKLGKLKYKVQGGDSVTCKPERGTLAKVEEDFSIPRNVKAVNKRKLAVSSKAVQDTSVLTDSKSVRQNSERSETLSSPSKAKEGTLEQKLGLLYVHVSKKSAQGISLLARSSEKSKTLLQSSDLNNTDDDHVSHSVQLTSPAQISLLKTNQDILITRTLGDATDVPLVKDKTLTSVSPGRVVVKDWRR</sequence>